<keyword evidence="1" id="KW-0812">Transmembrane</keyword>
<keyword evidence="1" id="KW-0973">c-di-GMP</keyword>
<protein>
    <recommendedName>
        <fullName evidence="1">Cyclic di-GMP-binding protein</fullName>
    </recommendedName>
    <alternativeName>
        <fullName evidence="1">Cellulose synthase regulatory subunit</fullName>
    </alternativeName>
</protein>
<name>A0AAP3UYB6_9PROT</name>
<dbReference type="InterPro" id="IPR018513">
    <property type="entry name" value="Cell_synthase_bac"/>
</dbReference>
<dbReference type="Pfam" id="PF03170">
    <property type="entry name" value="BcsB"/>
    <property type="match status" value="1"/>
</dbReference>
<keyword evidence="1" id="KW-0135">Cellulose biosynthesis</keyword>
<evidence type="ECO:0000256" key="1">
    <source>
        <dbReference type="RuleBase" id="RU365021"/>
    </source>
</evidence>
<proteinExistence type="inferred from homology"/>
<evidence type="ECO:0000313" key="3">
    <source>
        <dbReference type="Proteomes" id="UP001301140"/>
    </source>
</evidence>
<feature type="transmembrane region" description="Helical" evidence="1">
    <location>
        <begin position="685"/>
        <end position="705"/>
    </location>
</feature>
<keyword evidence="1" id="KW-1133">Transmembrane helix</keyword>
<accession>A0AAP3UYB6</accession>
<dbReference type="Gene3D" id="2.60.120.260">
    <property type="entry name" value="Galactose-binding domain-like"/>
    <property type="match status" value="1"/>
</dbReference>
<comment type="function">
    <text evidence="1">Binds the cellulose synthase activator, bis-(3'-5') cyclic diguanylic acid (c-di-GMP).</text>
</comment>
<comment type="subunit">
    <text evidence="1">Tightly associated with the cellulose synthase catalytic subunit.</text>
</comment>
<dbReference type="GO" id="GO:0006011">
    <property type="term" value="P:UDP-alpha-D-glucose metabolic process"/>
    <property type="evidence" value="ECO:0007669"/>
    <property type="project" value="InterPro"/>
</dbReference>
<sequence>MSRLVLGVAFLLLLLAAPARAALVQLPLDRLVTRSSPDGGLAFAMPELWGMNADSVRLELVFQPLGDDPLEPELLVDGKVVARERLSPQRFAWSHRFRDLPAGGSTVRVLLSRERLCTAGGPAGALDAAASRLVVETGEEGVLLPAVDQLLGPFGGNELVVWTPLGVAGDWQLSWAARLAQGWALRDLHRAPRVRTARLPIGRGSFELLPGVDTDAMPGGLNVVIGTLDELEGLVSERVLGQIGAAYVGLLTDPAQPFKAWLVISGRDEREVATAAAAVARPGFAWPNGSAVLLDPADPDLAAVAPYRVLTGPRQADAAPAGRSFASLGWTTGTWRLDQDRIVEVDLLVNGDPAALPGAASIRLNGDYAPGFAAGSALHLRANGLFVGSVALDPQGGSLREEALEVPLHRLRQGSNRLELIPEVAVDPQILCGAGMGGIEPTLTLYEDSSIDVPWLGSPGGASDIASWMMGADLAGSELRQGATWVLGDQRPQTVDAALTLLAARAQIASRFLSEARITFDRGFSGTDVVLVGSWAGIDKILSGRPIIDEPSGMFAADQARLADARGLFKFGLGSAAVEPLRQIVQLLVARNAPQEGSAMFAFQRGSQRVVAVAGRDGTELVQAVQSLVERRRDVMLEGDVVTIGQGGRQMVAHRAIIEQGPEQPEGQLQTIAFELVRMAQETPLRWLAVMFGAVVLLAFLTLAATRSRRVRDAETA</sequence>
<keyword evidence="1" id="KW-0472">Membrane</keyword>
<comment type="caution">
    <text evidence="2">The sequence shown here is derived from an EMBL/GenBank/DDBJ whole genome shotgun (WGS) entry which is preliminary data.</text>
</comment>
<dbReference type="RefSeq" id="WP_327788014.1">
    <property type="nucleotide sequence ID" value="NZ_JARGEQ010000025.1"/>
</dbReference>
<dbReference type="EMBL" id="JARGEQ010000025">
    <property type="protein sequence ID" value="MDF1585595.1"/>
    <property type="molecule type" value="Genomic_DNA"/>
</dbReference>
<feature type="chain" id="PRO_5042673782" description="Cyclic di-GMP-binding protein" evidence="1">
    <location>
        <begin position="22"/>
        <end position="717"/>
    </location>
</feature>
<keyword evidence="1" id="KW-0732">Signal</keyword>
<evidence type="ECO:0000313" key="2">
    <source>
        <dbReference type="EMBL" id="MDF1585595.1"/>
    </source>
</evidence>
<dbReference type="AlphaFoldDB" id="A0AAP3UYB6"/>
<dbReference type="GO" id="GO:0030244">
    <property type="term" value="P:cellulose biosynthetic process"/>
    <property type="evidence" value="ECO:0007669"/>
    <property type="project" value="UniProtKB-KW"/>
</dbReference>
<organism evidence="2 3">
    <name type="scientific">Marinimicrococcus flavescens</name>
    <dbReference type="NCBI Taxonomy" id="3031815"/>
    <lineage>
        <taxon>Bacteria</taxon>
        <taxon>Pseudomonadati</taxon>
        <taxon>Pseudomonadota</taxon>
        <taxon>Alphaproteobacteria</taxon>
        <taxon>Geminicoccales</taxon>
        <taxon>Geminicoccaceae</taxon>
        <taxon>Marinimicrococcus</taxon>
    </lineage>
</organism>
<reference evidence="2 3" key="1">
    <citation type="submission" date="2023-03" db="EMBL/GenBank/DDBJ databases">
        <title>YIM 152171 draft genome.</title>
        <authorList>
            <person name="Yang Z."/>
        </authorList>
    </citation>
    <scope>NUCLEOTIDE SEQUENCE [LARGE SCALE GENOMIC DNA]</scope>
    <source>
        <strain evidence="2 3">YIM 152171</strain>
    </source>
</reference>
<comment type="subcellular location">
    <subcellularLocation>
        <location evidence="1">Cell inner membrane</location>
    </subcellularLocation>
</comment>
<gene>
    <name evidence="2" type="ORF">PZ740_04235</name>
</gene>
<comment type="similarity">
    <text evidence="1">Belongs to the AcsB/BcsB family.</text>
</comment>
<keyword evidence="1" id="KW-1003">Cell membrane</keyword>
<dbReference type="GO" id="GO:0005886">
    <property type="term" value="C:plasma membrane"/>
    <property type="evidence" value="ECO:0007669"/>
    <property type="project" value="UniProtKB-SubCell"/>
</dbReference>
<keyword evidence="3" id="KW-1185">Reference proteome</keyword>
<keyword evidence="1" id="KW-0997">Cell inner membrane</keyword>
<comment type="pathway">
    <text evidence="1">Glycan metabolism; bacterial cellulose biosynthesis.</text>
</comment>
<feature type="signal peptide" evidence="1">
    <location>
        <begin position="1"/>
        <end position="21"/>
    </location>
</feature>
<dbReference type="Proteomes" id="UP001301140">
    <property type="component" value="Unassembled WGS sequence"/>
</dbReference>